<evidence type="ECO:0000313" key="4">
    <source>
        <dbReference type="Proteomes" id="UP000002051"/>
    </source>
</evidence>
<dbReference type="EnsemblPlants" id="KEH29828">
    <property type="protein sequence ID" value="KEH29828"/>
    <property type="gene ID" value="MTR_4g052500"/>
</dbReference>
<dbReference type="SUPFAM" id="SSF52058">
    <property type="entry name" value="L domain-like"/>
    <property type="match status" value="1"/>
</dbReference>
<dbReference type="PANTHER" id="PTHR34118">
    <property type="entry name" value="NF-KAPPA-B INHIBITOR-LIKE PROTEIN-RELATED"/>
    <property type="match status" value="1"/>
</dbReference>
<feature type="transmembrane region" description="Helical" evidence="1">
    <location>
        <begin position="166"/>
        <end position="185"/>
    </location>
</feature>
<dbReference type="Proteomes" id="UP000002051">
    <property type="component" value="Chromosome 4"/>
</dbReference>
<dbReference type="PANTHER" id="PTHR34118:SF1">
    <property type="entry name" value="NF-KAPPA-B INHIBITOR-LIKE PROTEIN"/>
    <property type="match status" value="1"/>
</dbReference>
<keyword evidence="4" id="KW-1185">Reference proteome</keyword>
<name>A0A072UL78_MEDTR</name>
<sequence length="539" mass="60747">MDGIRFVSNCYTFQFSKTPSFSPFPTAFSTYTPFVSSLRASRTTTATTTTVSDVDEDVLQTFLKDRELNGDFVSRTCDLLWRMDIRDSGDYDVSELNDDNNAQQIEQIIETNSDGGFLKLSSTQEWLLGDNSAPVNRKMTAKTILDNRARLKKLNALKYQSLKKELLLLSVGIGLGCSGYCLVVFSVQAAISYAIGVLFSCLYLQLLYQQADNISSETVPQIFMKKKSKKIGIRSEDLSDSFEKTIRGSGIALSSPRLVIPAAIYGLWAVSHQYFINDLLDFQLVPAMFGMFVYKAAALVQFRNVAYKQQLPTQKDVVPTKSSVSGSVAPTKPIHQEKFRNLDLEQLGNHLRKDVLLASPSLERTFNLGGTWLWEALGFHVHVLWEALGFLPQPNRGKTLVDISIQFLHELWSRSFLQDFEDIGDVQLDNDIPKLKLKLLNLVSLPKLVSIPKWLQGSVDTLHTLQIVYCENLDELPEWLSTLICLNRLVILNCPKLLSLPQDTHCLPNLENLLIKGCPESHIKQVKVDSREVKIKRDL</sequence>
<keyword evidence="1 2" id="KW-0812">Transmembrane</keyword>
<proteinExistence type="predicted"/>
<dbReference type="ExpressionAtlas" id="A0A072UL78">
    <property type="expression patterns" value="differential"/>
</dbReference>
<protein>
    <submittedName>
        <fullName evidence="2">Transmembrane protein, putative</fullName>
    </submittedName>
</protein>
<reference evidence="2 4" key="2">
    <citation type="journal article" date="2014" name="BMC Genomics">
        <title>An improved genome release (version Mt4.0) for the model legume Medicago truncatula.</title>
        <authorList>
            <person name="Tang H."/>
            <person name="Krishnakumar V."/>
            <person name="Bidwell S."/>
            <person name="Rosen B."/>
            <person name="Chan A."/>
            <person name="Zhou S."/>
            <person name="Gentzbittel L."/>
            <person name="Childs K.L."/>
            <person name="Yandell M."/>
            <person name="Gundlach H."/>
            <person name="Mayer K.F."/>
            <person name="Schwartz D.C."/>
            <person name="Town C.D."/>
        </authorList>
    </citation>
    <scope>GENOME REANNOTATION</scope>
    <source>
        <strain evidence="2">A17</strain>
        <strain evidence="3 4">cv. Jemalong A17</strain>
    </source>
</reference>
<dbReference type="HOGENOM" id="CLU_505679_0_0_1"/>
<accession>A0A072UL78</accession>
<evidence type="ECO:0000313" key="2">
    <source>
        <dbReference type="EMBL" id="KEH29828.1"/>
    </source>
</evidence>
<dbReference type="EMBL" id="CM001220">
    <property type="protein sequence ID" value="KEH29828.1"/>
    <property type="molecule type" value="Genomic_DNA"/>
</dbReference>
<reference evidence="2 4" key="1">
    <citation type="journal article" date="2011" name="Nature">
        <title>The Medicago genome provides insight into the evolution of rhizobial symbioses.</title>
        <authorList>
            <person name="Young N.D."/>
            <person name="Debelle F."/>
            <person name="Oldroyd G.E."/>
            <person name="Geurts R."/>
            <person name="Cannon S.B."/>
            <person name="Udvardi M.K."/>
            <person name="Benedito V.A."/>
            <person name="Mayer K.F."/>
            <person name="Gouzy J."/>
            <person name="Schoof H."/>
            <person name="Van de Peer Y."/>
            <person name="Proost S."/>
            <person name="Cook D.R."/>
            <person name="Meyers B.C."/>
            <person name="Spannagl M."/>
            <person name="Cheung F."/>
            <person name="De Mita S."/>
            <person name="Krishnakumar V."/>
            <person name="Gundlach H."/>
            <person name="Zhou S."/>
            <person name="Mudge J."/>
            <person name="Bharti A.K."/>
            <person name="Murray J.D."/>
            <person name="Naoumkina M.A."/>
            <person name="Rosen B."/>
            <person name="Silverstein K.A."/>
            <person name="Tang H."/>
            <person name="Rombauts S."/>
            <person name="Zhao P.X."/>
            <person name="Zhou P."/>
            <person name="Barbe V."/>
            <person name="Bardou P."/>
            <person name="Bechner M."/>
            <person name="Bellec A."/>
            <person name="Berger A."/>
            <person name="Berges H."/>
            <person name="Bidwell S."/>
            <person name="Bisseling T."/>
            <person name="Choisne N."/>
            <person name="Couloux A."/>
            <person name="Denny R."/>
            <person name="Deshpande S."/>
            <person name="Dai X."/>
            <person name="Doyle J.J."/>
            <person name="Dudez A.M."/>
            <person name="Farmer A.D."/>
            <person name="Fouteau S."/>
            <person name="Franken C."/>
            <person name="Gibelin C."/>
            <person name="Gish J."/>
            <person name="Goldstein S."/>
            <person name="Gonzalez A.J."/>
            <person name="Green P.J."/>
            <person name="Hallab A."/>
            <person name="Hartog M."/>
            <person name="Hua A."/>
            <person name="Humphray S.J."/>
            <person name="Jeong D.H."/>
            <person name="Jing Y."/>
            <person name="Jocker A."/>
            <person name="Kenton S.M."/>
            <person name="Kim D.J."/>
            <person name="Klee K."/>
            <person name="Lai H."/>
            <person name="Lang C."/>
            <person name="Lin S."/>
            <person name="Macmil S.L."/>
            <person name="Magdelenat G."/>
            <person name="Matthews L."/>
            <person name="McCorrison J."/>
            <person name="Monaghan E.L."/>
            <person name="Mun J.H."/>
            <person name="Najar F.Z."/>
            <person name="Nicholson C."/>
            <person name="Noirot C."/>
            <person name="O'Bleness M."/>
            <person name="Paule C.R."/>
            <person name="Poulain J."/>
            <person name="Prion F."/>
            <person name="Qin B."/>
            <person name="Qu C."/>
            <person name="Retzel E.F."/>
            <person name="Riddle C."/>
            <person name="Sallet E."/>
            <person name="Samain S."/>
            <person name="Samson N."/>
            <person name="Sanders I."/>
            <person name="Saurat O."/>
            <person name="Scarpelli C."/>
            <person name="Schiex T."/>
            <person name="Segurens B."/>
            <person name="Severin A.J."/>
            <person name="Sherrier D.J."/>
            <person name="Shi R."/>
            <person name="Sims S."/>
            <person name="Singer S.R."/>
            <person name="Sinharoy S."/>
            <person name="Sterck L."/>
            <person name="Viollet A."/>
            <person name="Wang B.B."/>
            <person name="Wang K."/>
            <person name="Wang M."/>
            <person name="Wang X."/>
            <person name="Warfsmann J."/>
            <person name="Weissenbach J."/>
            <person name="White D.D."/>
            <person name="White J.D."/>
            <person name="Wiley G.B."/>
            <person name="Wincker P."/>
            <person name="Xing Y."/>
            <person name="Yang L."/>
            <person name="Yao Z."/>
            <person name="Ying F."/>
            <person name="Zhai J."/>
            <person name="Zhou L."/>
            <person name="Zuber A."/>
            <person name="Denarie J."/>
            <person name="Dixon R.A."/>
            <person name="May G.D."/>
            <person name="Schwartz D.C."/>
            <person name="Rogers J."/>
            <person name="Quetier F."/>
            <person name="Town C.D."/>
            <person name="Roe B.A."/>
        </authorList>
    </citation>
    <scope>NUCLEOTIDE SEQUENCE [LARGE SCALE GENOMIC DNA]</scope>
    <source>
        <strain evidence="2">A17</strain>
        <strain evidence="3 4">cv. Jemalong A17</strain>
    </source>
</reference>
<evidence type="ECO:0000256" key="1">
    <source>
        <dbReference type="SAM" id="Phobius"/>
    </source>
</evidence>
<reference evidence="3" key="3">
    <citation type="submission" date="2015-04" db="UniProtKB">
        <authorList>
            <consortium name="EnsemblPlants"/>
        </authorList>
    </citation>
    <scope>IDENTIFICATION</scope>
    <source>
        <strain evidence="3">cv. Jemalong A17</strain>
    </source>
</reference>
<keyword evidence="1" id="KW-0472">Membrane</keyword>
<dbReference type="AlphaFoldDB" id="A0A072UL78"/>
<organism evidence="2 4">
    <name type="scientific">Medicago truncatula</name>
    <name type="common">Barrel medic</name>
    <name type="synonym">Medicago tribuloides</name>
    <dbReference type="NCBI Taxonomy" id="3880"/>
    <lineage>
        <taxon>Eukaryota</taxon>
        <taxon>Viridiplantae</taxon>
        <taxon>Streptophyta</taxon>
        <taxon>Embryophyta</taxon>
        <taxon>Tracheophyta</taxon>
        <taxon>Spermatophyta</taxon>
        <taxon>Magnoliopsida</taxon>
        <taxon>eudicotyledons</taxon>
        <taxon>Gunneridae</taxon>
        <taxon>Pentapetalae</taxon>
        <taxon>rosids</taxon>
        <taxon>fabids</taxon>
        <taxon>Fabales</taxon>
        <taxon>Fabaceae</taxon>
        <taxon>Papilionoideae</taxon>
        <taxon>50 kb inversion clade</taxon>
        <taxon>NPAAA clade</taxon>
        <taxon>Hologalegina</taxon>
        <taxon>IRL clade</taxon>
        <taxon>Trifolieae</taxon>
        <taxon>Medicago</taxon>
    </lineage>
</organism>
<keyword evidence="1" id="KW-1133">Transmembrane helix</keyword>
<dbReference type="Gene3D" id="3.80.10.10">
    <property type="entry name" value="Ribonuclease Inhibitor"/>
    <property type="match status" value="1"/>
</dbReference>
<dbReference type="InterPro" id="IPR032675">
    <property type="entry name" value="LRR_dom_sf"/>
</dbReference>
<evidence type="ECO:0000313" key="3">
    <source>
        <dbReference type="EnsemblPlants" id="KEH29828"/>
    </source>
</evidence>
<gene>
    <name evidence="2" type="ordered locus">MTR_4g052500</name>
</gene>
<dbReference type="STRING" id="3880.A0A072UL78"/>